<feature type="transmembrane region" description="Helical" evidence="12">
    <location>
        <begin position="458"/>
        <end position="483"/>
    </location>
</feature>
<feature type="transmembrane region" description="Helical" evidence="12">
    <location>
        <begin position="385"/>
        <end position="412"/>
    </location>
</feature>
<gene>
    <name evidence="13" type="ORF">CHIRRI_LOCUS5456</name>
</gene>
<feature type="transmembrane region" description="Helical" evidence="12">
    <location>
        <begin position="432"/>
        <end position="452"/>
    </location>
</feature>
<dbReference type="PANTHER" id="PTHR42985:SF5">
    <property type="entry name" value="FI02094P-RELATED"/>
    <property type="match status" value="1"/>
</dbReference>
<evidence type="ECO:0000256" key="7">
    <source>
        <dbReference type="ARBA" id="ARBA00023053"/>
    </source>
</evidence>
<dbReference type="AlphaFoldDB" id="A0A9N9RT41"/>
<feature type="transmembrane region" description="Helical" evidence="12">
    <location>
        <begin position="242"/>
        <end position="266"/>
    </location>
</feature>
<keyword evidence="10" id="KW-0739">Sodium transport</keyword>
<evidence type="ECO:0000256" key="11">
    <source>
        <dbReference type="RuleBase" id="RU362091"/>
    </source>
</evidence>
<feature type="transmembrane region" description="Helical" evidence="12">
    <location>
        <begin position="329"/>
        <end position="353"/>
    </location>
</feature>
<keyword evidence="5 12" id="KW-0812">Transmembrane</keyword>
<evidence type="ECO:0008006" key="15">
    <source>
        <dbReference type="Google" id="ProtNLM"/>
    </source>
</evidence>
<comment type="similarity">
    <text evidence="2 11">Belongs to the sodium:solute symporter (SSF) (TC 2.A.21) family.</text>
</comment>
<dbReference type="Pfam" id="PF00474">
    <property type="entry name" value="SSF"/>
    <property type="match status" value="1"/>
</dbReference>
<reference evidence="13" key="2">
    <citation type="submission" date="2022-10" db="EMBL/GenBank/DDBJ databases">
        <authorList>
            <consortium name="ENA_rothamsted_submissions"/>
            <consortium name="culmorum"/>
            <person name="King R."/>
        </authorList>
    </citation>
    <scope>NUCLEOTIDE SEQUENCE</scope>
</reference>
<dbReference type="EMBL" id="OU895878">
    <property type="protein sequence ID" value="CAG9802549.1"/>
    <property type="molecule type" value="Genomic_DNA"/>
</dbReference>
<feature type="transmembrane region" description="Helical" evidence="12">
    <location>
        <begin position="133"/>
        <end position="156"/>
    </location>
</feature>
<dbReference type="Proteomes" id="UP001153620">
    <property type="component" value="Chromosome 2"/>
</dbReference>
<feature type="transmembrane region" description="Helical" evidence="12">
    <location>
        <begin position="102"/>
        <end position="121"/>
    </location>
</feature>
<keyword evidence="6 12" id="KW-1133">Transmembrane helix</keyword>
<dbReference type="InterPro" id="IPR038377">
    <property type="entry name" value="Na/Glc_symporter_sf"/>
</dbReference>
<feature type="transmembrane region" description="Helical" evidence="12">
    <location>
        <begin position="490"/>
        <end position="507"/>
    </location>
</feature>
<keyword evidence="14" id="KW-1185">Reference proteome</keyword>
<dbReference type="GO" id="GO:0015293">
    <property type="term" value="F:symporter activity"/>
    <property type="evidence" value="ECO:0007669"/>
    <property type="project" value="TreeGrafter"/>
</dbReference>
<reference evidence="13" key="1">
    <citation type="submission" date="2022-01" db="EMBL/GenBank/DDBJ databases">
        <authorList>
            <person name="King R."/>
        </authorList>
    </citation>
    <scope>NUCLEOTIDE SEQUENCE</scope>
</reference>
<dbReference type="GO" id="GO:0005886">
    <property type="term" value="C:plasma membrane"/>
    <property type="evidence" value="ECO:0007669"/>
    <property type="project" value="UniProtKB-SubCell"/>
</dbReference>
<keyword evidence="9 12" id="KW-0472">Membrane</keyword>
<evidence type="ECO:0000256" key="8">
    <source>
        <dbReference type="ARBA" id="ARBA00023065"/>
    </source>
</evidence>
<keyword evidence="7" id="KW-0915">Sodium</keyword>
<keyword evidence="4" id="KW-1003">Cell membrane</keyword>
<evidence type="ECO:0000256" key="6">
    <source>
        <dbReference type="ARBA" id="ARBA00022989"/>
    </source>
</evidence>
<protein>
    <recommendedName>
        <fullName evidence="15">Sodium-coupled monocarboxylate transporter 1</fullName>
    </recommendedName>
</protein>
<sequence>MSTEGPTLGSTNEGSTLDYTTGDSFFGSSSEASTMESLKHLTEHMKTFGFVDYSIFLAMLLCCICIGLHFGREDQKKRKRLVRQDSTAQAADYLMGGRDMPVIPIALSLTASLVSGNMLLGTATEMYLYGMQYFYAVIGVALCGVVMHYIIIPVFHDLQITSTYEYLERRFDKRLRMFGSLMFMIGVNLFLPIVIYVPALAFNQTTNINIHVITPIVMIICIFYTCVGGMKGVVWTDVVQVIILYVTLFVIAIKGTINIGGIGVLLERNSESGRIQGPDLRLDPTIRHSFWTVVIGYAVLQIAANGLNQNMIQRFMALKTVRKARISNVINIIGIIVMLSVSCYNGLLVYATYYDCDPLATGLAKAKDQLLPLMVMENFNDIPGLAGFFVAGVFAAALSTLSTAYNSMAAVVFEDFFKAYSKEEISERKAFIIMRGTVLVLGTVSVLLVYIVQHMGPLLQLTFTIPATSLGPMLGVFSIGLMLPWIGKRATFYSVITVYVTFLVYVLKNQMHVATGTIRYDERPTSTDGCSYNFTSSDFTTTTLAPGVDPVEPKRSISYLYFTLLGGILVVLLASILSIFFGFEDPRKVDPQTLAPFMRKFFKHDFNPVDLEDKDEKKGKKHTTFELDYLDFGDKKTNNGAA</sequence>
<dbReference type="InterPro" id="IPR051163">
    <property type="entry name" value="Sodium:Solute_Symporter_SSF"/>
</dbReference>
<evidence type="ECO:0000256" key="3">
    <source>
        <dbReference type="ARBA" id="ARBA00022448"/>
    </source>
</evidence>
<feature type="transmembrane region" description="Helical" evidence="12">
    <location>
        <begin position="208"/>
        <end position="230"/>
    </location>
</feature>
<name>A0A9N9RT41_9DIPT</name>
<evidence type="ECO:0000256" key="2">
    <source>
        <dbReference type="ARBA" id="ARBA00006434"/>
    </source>
</evidence>
<dbReference type="PROSITE" id="PS50283">
    <property type="entry name" value="NA_SOLUT_SYMP_3"/>
    <property type="match status" value="1"/>
</dbReference>
<evidence type="ECO:0000256" key="5">
    <source>
        <dbReference type="ARBA" id="ARBA00022692"/>
    </source>
</evidence>
<feature type="transmembrane region" description="Helical" evidence="12">
    <location>
        <begin position="177"/>
        <end position="202"/>
    </location>
</feature>
<evidence type="ECO:0000313" key="13">
    <source>
        <dbReference type="EMBL" id="CAG9802549.1"/>
    </source>
</evidence>
<feature type="transmembrane region" description="Helical" evidence="12">
    <location>
        <begin position="286"/>
        <end position="308"/>
    </location>
</feature>
<feature type="transmembrane region" description="Helical" evidence="12">
    <location>
        <begin position="559"/>
        <end position="583"/>
    </location>
</feature>
<evidence type="ECO:0000256" key="1">
    <source>
        <dbReference type="ARBA" id="ARBA00004651"/>
    </source>
</evidence>
<dbReference type="InterPro" id="IPR001734">
    <property type="entry name" value="Na/solute_symporter"/>
</dbReference>
<dbReference type="OrthoDB" id="6132759at2759"/>
<evidence type="ECO:0000256" key="4">
    <source>
        <dbReference type="ARBA" id="ARBA00022475"/>
    </source>
</evidence>
<evidence type="ECO:0000256" key="12">
    <source>
        <dbReference type="SAM" id="Phobius"/>
    </source>
</evidence>
<dbReference type="GO" id="GO:0006814">
    <property type="term" value="P:sodium ion transport"/>
    <property type="evidence" value="ECO:0007669"/>
    <property type="project" value="UniProtKB-KW"/>
</dbReference>
<evidence type="ECO:0000256" key="10">
    <source>
        <dbReference type="ARBA" id="ARBA00023201"/>
    </source>
</evidence>
<comment type="subcellular location">
    <subcellularLocation>
        <location evidence="1">Cell membrane</location>
        <topology evidence="1">Multi-pass membrane protein</topology>
    </subcellularLocation>
</comment>
<evidence type="ECO:0000313" key="14">
    <source>
        <dbReference type="Proteomes" id="UP001153620"/>
    </source>
</evidence>
<dbReference type="Gene3D" id="1.20.1730.10">
    <property type="entry name" value="Sodium/glucose cotransporter"/>
    <property type="match status" value="1"/>
</dbReference>
<feature type="transmembrane region" description="Helical" evidence="12">
    <location>
        <begin position="53"/>
        <end position="71"/>
    </location>
</feature>
<proteinExistence type="inferred from homology"/>
<evidence type="ECO:0000256" key="9">
    <source>
        <dbReference type="ARBA" id="ARBA00023136"/>
    </source>
</evidence>
<organism evidence="13 14">
    <name type="scientific">Chironomus riparius</name>
    <dbReference type="NCBI Taxonomy" id="315576"/>
    <lineage>
        <taxon>Eukaryota</taxon>
        <taxon>Metazoa</taxon>
        <taxon>Ecdysozoa</taxon>
        <taxon>Arthropoda</taxon>
        <taxon>Hexapoda</taxon>
        <taxon>Insecta</taxon>
        <taxon>Pterygota</taxon>
        <taxon>Neoptera</taxon>
        <taxon>Endopterygota</taxon>
        <taxon>Diptera</taxon>
        <taxon>Nematocera</taxon>
        <taxon>Chironomoidea</taxon>
        <taxon>Chironomidae</taxon>
        <taxon>Chironominae</taxon>
        <taxon>Chironomus</taxon>
    </lineage>
</organism>
<keyword evidence="3" id="KW-0813">Transport</keyword>
<dbReference type="CDD" id="cd11492">
    <property type="entry name" value="SLC5sbd_NIS-SMVT"/>
    <property type="match status" value="1"/>
</dbReference>
<keyword evidence="8" id="KW-0406">Ion transport</keyword>
<dbReference type="NCBIfam" id="TIGR00813">
    <property type="entry name" value="sss"/>
    <property type="match status" value="1"/>
</dbReference>
<accession>A0A9N9RT41</accession>
<dbReference type="PANTHER" id="PTHR42985">
    <property type="entry name" value="SODIUM-COUPLED MONOCARBOXYLATE TRANSPORTER"/>
    <property type="match status" value="1"/>
</dbReference>